<reference evidence="1" key="3">
    <citation type="submission" date="2006-01" db="EMBL/GenBank/DDBJ databases">
        <authorList>
            <person name="Buell R."/>
        </authorList>
    </citation>
    <scope>NUCLEOTIDE SEQUENCE</scope>
</reference>
<name>Q2QW78_ORYSJ</name>
<reference evidence="1" key="1">
    <citation type="journal article" date="2005" name="BMC Biol.">
        <title>The sequence of rice chromosomes 11 and 12, rich in disease resistance genes and recent gene duplications.</title>
        <authorList>
            <consortium name="The rice chromosomes 11 and 12 sequencing consortia"/>
        </authorList>
    </citation>
    <scope>NUCLEOTIDE SEQUENCE [LARGE SCALE GENOMIC DNA]</scope>
</reference>
<gene>
    <name evidence="1" type="ordered locus">LOC_Os12g10290</name>
</gene>
<dbReference type="AlphaFoldDB" id="Q2QW78"/>
<evidence type="ECO:0000313" key="1">
    <source>
        <dbReference type="EMBL" id="ABA96111.1"/>
    </source>
</evidence>
<organism evidence="1">
    <name type="scientific">Oryza sativa subsp. japonica</name>
    <name type="common">Rice</name>
    <dbReference type="NCBI Taxonomy" id="39947"/>
    <lineage>
        <taxon>Eukaryota</taxon>
        <taxon>Viridiplantae</taxon>
        <taxon>Streptophyta</taxon>
        <taxon>Embryophyta</taxon>
        <taxon>Tracheophyta</taxon>
        <taxon>Spermatophyta</taxon>
        <taxon>Magnoliopsida</taxon>
        <taxon>Liliopsida</taxon>
        <taxon>Poales</taxon>
        <taxon>Poaceae</taxon>
        <taxon>BOP clade</taxon>
        <taxon>Oryzoideae</taxon>
        <taxon>Oryzeae</taxon>
        <taxon>Oryzinae</taxon>
        <taxon>Oryza</taxon>
        <taxon>Oryza sativa</taxon>
    </lineage>
</organism>
<sequence length="53" mass="5936">MAKPACALMAREAENGIHDPMKDQKQCFFLLSLCDLLREGKSADNVLNVDRID</sequence>
<protein>
    <submittedName>
        <fullName evidence="1">Uncharacterized protein</fullName>
    </submittedName>
</protein>
<dbReference type="EMBL" id="DP000011">
    <property type="protein sequence ID" value="ABA96111.1"/>
    <property type="molecule type" value="Genomic_DNA"/>
</dbReference>
<proteinExistence type="predicted"/>
<reference evidence="1" key="2">
    <citation type="submission" date="2005-04" db="EMBL/GenBank/DDBJ databases">
        <authorList>
            <person name="Buell C.R."/>
            <person name="Wing R.A."/>
            <person name="McCombie W.A."/>
            <person name="Ouyang S."/>
        </authorList>
    </citation>
    <scope>NUCLEOTIDE SEQUENCE</scope>
</reference>
<accession>Q2QW78</accession>